<dbReference type="EMBL" id="SOYS01000001">
    <property type="protein sequence ID" value="NIY46151.1"/>
    <property type="molecule type" value="Genomic_DNA"/>
</dbReference>
<name>A0ABX0VIT4_9ENTR</name>
<dbReference type="EC" id="2.3.2.30" evidence="7"/>
<evidence type="ECO:0000256" key="10">
    <source>
        <dbReference type="ARBA" id="ARBA00047785"/>
    </source>
</evidence>
<proteinExistence type="inferred from homology"/>
<evidence type="ECO:0000313" key="13">
    <source>
        <dbReference type="Proteomes" id="UP000697927"/>
    </source>
</evidence>
<dbReference type="Pfam" id="PF01553">
    <property type="entry name" value="Acyltransferase"/>
    <property type="match status" value="1"/>
</dbReference>
<dbReference type="SUPFAM" id="SSF55729">
    <property type="entry name" value="Acyl-CoA N-acyltransferases (Nat)"/>
    <property type="match status" value="1"/>
</dbReference>
<keyword evidence="2" id="KW-0444">Lipid biosynthesis</keyword>
<comment type="pathway">
    <text evidence="1">Lipid metabolism.</text>
</comment>
<dbReference type="RefSeq" id="WP_167605805.1">
    <property type="nucleotide sequence ID" value="NZ_SOYS01000001.1"/>
</dbReference>
<evidence type="ECO:0000256" key="4">
    <source>
        <dbReference type="ARBA" id="ARBA00023098"/>
    </source>
</evidence>
<comment type="catalytic activity">
    <reaction evidence="10">
        <text>a (3R)-hydroxyacyl-[ACP] + L-ornithine = a lyso-ornithine lipid + holo-[ACP] + H(+)</text>
        <dbReference type="Rhea" id="RHEA:20633"/>
        <dbReference type="Rhea" id="RHEA-COMP:9685"/>
        <dbReference type="Rhea" id="RHEA-COMP:9945"/>
        <dbReference type="ChEBI" id="CHEBI:15378"/>
        <dbReference type="ChEBI" id="CHEBI:46911"/>
        <dbReference type="ChEBI" id="CHEBI:64479"/>
        <dbReference type="ChEBI" id="CHEBI:78827"/>
        <dbReference type="ChEBI" id="CHEBI:138482"/>
        <dbReference type="EC" id="2.3.2.30"/>
    </reaction>
    <physiologicalReaction direction="left-to-right" evidence="10">
        <dbReference type="Rhea" id="RHEA:20634"/>
    </physiologicalReaction>
</comment>
<comment type="caution">
    <text evidence="12">The sequence shown here is derived from an EMBL/GenBank/DDBJ whole genome shotgun (WGS) entry which is preliminary data.</text>
</comment>
<evidence type="ECO:0000256" key="9">
    <source>
        <dbReference type="ARBA" id="ARBA00045724"/>
    </source>
</evidence>
<comment type="similarity">
    <text evidence="6">Belongs to the acetyltransferase family. OlsB subfamily.</text>
</comment>
<evidence type="ECO:0000256" key="5">
    <source>
        <dbReference type="ARBA" id="ARBA00023315"/>
    </source>
</evidence>
<evidence type="ECO:0000256" key="1">
    <source>
        <dbReference type="ARBA" id="ARBA00005189"/>
    </source>
</evidence>
<comment type="function">
    <text evidence="9">Catalyzes the first step in the biosynthesis of ornithine lipids, which are phosphorus-free membrane lipids. Catalyzes the 3-hydroxyacyl-acyl carrier protein-dependent acylation of ornithine to form lyso-ornithine lipid (LOL).</text>
</comment>
<organism evidence="12 13">
    <name type="scientific">Cedecea colo</name>
    <dbReference type="NCBI Taxonomy" id="2552946"/>
    <lineage>
        <taxon>Bacteria</taxon>
        <taxon>Pseudomonadati</taxon>
        <taxon>Pseudomonadota</taxon>
        <taxon>Gammaproteobacteria</taxon>
        <taxon>Enterobacterales</taxon>
        <taxon>Enterobacteriaceae</taxon>
        <taxon>Cedecea</taxon>
    </lineage>
</organism>
<feature type="domain" description="Phospholipid/glycerol acyltransferase" evidence="11">
    <location>
        <begin position="77"/>
        <end position="194"/>
    </location>
</feature>
<gene>
    <name evidence="12" type="ORF">E2L00_01065</name>
</gene>
<evidence type="ECO:0000256" key="2">
    <source>
        <dbReference type="ARBA" id="ARBA00022516"/>
    </source>
</evidence>
<keyword evidence="4" id="KW-0443">Lipid metabolism</keyword>
<dbReference type="PANTHER" id="PTHR37323">
    <property type="entry name" value="GCN5-RELATED N-ACETYLTRANSFERASE"/>
    <property type="match status" value="1"/>
</dbReference>
<protein>
    <recommendedName>
        <fullName evidence="8">L-ornithine N(alpha)-acyltransferase</fullName>
        <ecNumber evidence="7">2.3.2.30</ecNumber>
    </recommendedName>
</protein>
<dbReference type="Pfam" id="PF13444">
    <property type="entry name" value="Acetyltransf_5"/>
    <property type="match status" value="1"/>
</dbReference>
<keyword evidence="13" id="KW-1185">Reference proteome</keyword>
<reference evidence="12 13" key="1">
    <citation type="journal article" date="2020" name="Microorganisms">
        <title>Polyphasic Characterisation of Cedecea colo sp. nov., a New Enteric Bacterium Isolated from the Koala Hindgut.</title>
        <authorList>
            <person name="Boath J.M."/>
            <person name="Dakhal S."/>
            <person name="Van T.T.H."/>
            <person name="Moore R.J."/>
            <person name="Dekiwadia C."/>
            <person name="Macreadie I.G."/>
        </authorList>
    </citation>
    <scope>NUCLEOTIDE SEQUENCE [LARGE SCALE GENOMIC DNA]</scope>
    <source>
        <strain evidence="12 13">ZA</strain>
    </source>
</reference>
<dbReference type="PANTHER" id="PTHR37323:SF1">
    <property type="entry name" value="L-ORNITHINE N(ALPHA)-ACYLTRANSFERASE"/>
    <property type="match status" value="1"/>
</dbReference>
<evidence type="ECO:0000256" key="8">
    <source>
        <dbReference type="ARBA" id="ARBA00039866"/>
    </source>
</evidence>
<dbReference type="SMART" id="SM00563">
    <property type="entry name" value="PlsC"/>
    <property type="match status" value="1"/>
</dbReference>
<dbReference type="InterPro" id="IPR016181">
    <property type="entry name" value="Acyl_CoA_acyltransferase"/>
</dbReference>
<evidence type="ECO:0000256" key="3">
    <source>
        <dbReference type="ARBA" id="ARBA00022679"/>
    </source>
</evidence>
<evidence type="ECO:0000259" key="11">
    <source>
        <dbReference type="SMART" id="SM00563"/>
    </source>
</evidence>
<evidence type="ECO:0000256" key="6">
    <source>
        <dbReference type="ARBA" id="ARBA00038095"/>
    </source>
</evidence>
<evidence type="ECO:0000313" key="12">
    <source>
        <dbReference type="EMBL" id="NIY46151.1"/>
    </source>
</evidence>
<dbReference type="Gene3D" id="3.40.630.30">
    <property type="match status" value="1"/>
</dbReference>
<keyword evidence="5" id="KW-0012">Acyltransferase</keyword>
<dbReference type="InterPro" id="IPR052351">
    <property type="entry name" value="Ornithine_N-alpha-AT"/>
</dbReference>
<keyword evidence="3" id="KW-0808">Transferase</keyword>
<dbReference type="Proteomes" id="UP000697927">
    <property type="component" value="Unassembled WGS sequence"/>
</dbReference>
<sequence length="579" mass="65758">MDTLNRIVTEFFPDKSFSPLQLWLVKLAFGKPKFLAILQEEVEKSGLDWVQHLVETLRLKFEVQRDDYDNIPQKGPAIVISNHPTIMDGAALVNTVSKVRKDIKIVANHVLPMIFPAVKDITIGIKNMAGKMSHRQFAEMNTHLKNGGVLIICPAGKLATISLTGLQEQPWNVGFVQLALRNNAALIPVHIKGRNSARYYLTAALWRKLSNLMIIREGKRHQGKTLGVKIGEQIKLPSASSSKELYPQFAERCQRHLLLTGKNEPGILPTLPAVARPENKRELINAVKLCEVLKTFRDGKVILVYRYQGEALSPIINELGRLRELCFREYGAGSGKKRDNDGYDLYYYHIILWQPQDGEIVGAYRVMPAGESITSGERSSETINGAGIKGLYSNRLFTYHDNALPYLEKSLEIGRGFVQSHHQKTNALDCLWRGIFCFTKLRPEYTYFLGVLTIPNSCTDAAQRLIVNFYQLYFSTDEQICMPVNPYSMENTALCHVFSGDNFFLDWERLKEGLKAQGCTLPWPYKQAAKWYRPGGSKILSFAKDDSFNSIVGLNLCEINSLKEMYFKHYYELKDSECR</sequence>
<dbReference type="InterPro" id="IPR002123">
    <property type="entry name" value="Plipid/glycerol_acylTrfase"/>
</dbReference>
<dbReference type="SUPFAM" id="SSF69593">
    <property type="entry name" value="Glycerol-3-phosphate (1)-acyltransferase"/>
    <property type="match status" value="1"/>
</dbReference>
<evidence type="ECO:0000256" key="7">
    <source>
        <dbReference type="ARBA" id="ARBA00039058"/>
    </source>
</evidence>
<accession>A0ABX0VIT4</accession>